<dbReference type="PANTHER" id="PTHR23023">
    <property type="entry name" value="DIMETHYLANILINE MONOOXYGENASE"/>
    <property type="match status" value="1"/>
</dbReference>
<accession>A0A6G1JY85</accession>
<dbReference type="PRINTS" id="PR00370">
    <property type="entry name" value="FMOXYGENASE"/>
</dbReference>
<keyword evidence="8" id="KW-1185">Reference proteome</keyword>
<protein>
    <submittedName>
        <fullName evidence="7">FAD/NAD(P)-binding domain-containing protein</fullName>
    </submittedName>
</protein>
<dbReference type="SUPFAM" id="SSF51905">
    <property type="entry name" value="FAD/NAD(P)-binding domain"/>
    <property type="match status" value="2"/>
</dbReference>
<evidence type="ECO:0000256" key="6">
    <source>
        <dbReference type="SAM" id="MobiDB-lite"/>
    </source>
</evidence>
<keyword evidence="5" id="KW-0560">Oxidoreductase</keyword>
<sequence length="486" mass="54026">MADSQSFSSVAVIGAGPSGLSAVKALSEENKFPTIKLFERRDRVGGTWLYDPKPDSFPATTSITKPSTPRVSIPTSVPTFEDPAPEDETWRTGLYEYLDSNVGASAMEFTYKSIPKVNSALSVRRFGSANPTRPYKVVAGYLEDLFTKYLHLVTFNTTLERLEKKNGKWVLTLRRSGVLYRGERKDYWWTETFDAVVIASGHYSIPFIPNIPGIEEFHETYPNKLEHSKAYRSRDDYVGKTVVVVGGSVSASDIVLDIHTVAKQPVYVSQRGLNANPALDNVWKIPGVEKKPYITKLSTENGGTVEFSDGTWVSNVDKVYFATGYRLSYPFIQPDNPVTPQNRLAGFYQHIFKIGDPSLTVIGQVRAALSFRNYEYQAVAVARVLAGRGTLPSIAEQQAWESERLKVKGDTHIFHTIGPDFASYFTGLRNIAGPPSEDSEAYELPEWDDAWAMKAFAVLQLKDEYVRKISGGNSVAAEGNKLLAKL</sequence>
<dbReference type="GO" id="GO:0050661">
    <property type="term" value="F:NADP binding"/>
    <property type="evidence" value="ECO:0007669"/>
    <property type="project" value="InterPro"/>
</dbReference>
<comment type="similarity">
    <text evidence="1">Belongs to the FMO family.</text>
</comment>
<dbReference type="GO" id="GO:0050660">
    <property type="term" value="F:flavin adenine dinucleotide binding"/>
    <property type="evidence" value="ECO:0007669"/>
    <property type="project" value="InterPro"/>
</dbReference>
<evidence type="ECO:0000313" key="7">
    <source>
        <dbReference type="EMBL" id="KAF2705574.1"/>
    </source>
</evidence>
<evidence type="ECO:0000256" key="5">
    <source>
        <dbReference type="ARBA" id="ARBA00023002"/>
    </source>
</evidence>
<name>A0A6G1JY85_9PLEO</name>
<feature type="region of interest" description="Disordered" evidence="6">
    <location>
        <begin position="59"/>
        <end position="86"/>
    </location>
</feature>
<dbReference type="PIRSF" id="PIRSF000332">
    <property type="entry name" value="FMO"/>
    <property type="match status" value="1"/>
</dbReference>
<evidence type="ECO:0000313" key="8">
    <source>
        <dbReference type="Proteomes" id="UP000799428"/>
    </source>
</evidence>
<keyword evidence="3" id="KW-0274">FAD</keyword>
<dbReference type="GO" id="GO:0004499">
    <property type="term" value="F:N,N-dimethylaniline monooxygenase activity"/>
    <property type="evidence" value="ECO:0007669"/>
    <property type="project" value="InterPro"/>
</dbReference>
<evidence type="ECO:0000256" key="4">
    <source>
        <dbReference type="ARBA" id="ARBA00022857"/>
    </source>
</evidence>
<dbReference type="AlphaFoldDB" id="A0A6G1JY85"/>
<dbReference type="InterPro" id="IPR036188">
    <property type="entry name" value="FAD/NAD-bd_sf"/>
</dbReference>
<dbReference type="OrthoDB" id="66881at2759"/>
<evidence type="ECO:0000256" key="1">
    <source>
        <dbReference type="ARBA" id="ARBA00009183"/>
    </source>
</evidence>
<dbReference type="Gene3D" id="3.50.50.60">
    <property type="entry name" value="FAD/NAD(P)-binding domain"/>
    <property type="match status" value="2"/>
</dbReference>
<dbReference type="InterPro" id="IPR050346">
    <property type="entry name" value="FMO-like"/>
</dbReference>
<organism evidence="7 8">
    <name type="scientific">Pleomassaria siparia CBS 279.74</name>
    <dbReference type="NCBI Taxonomy" id="1314801"/>
    <lineage>
        <taxon>Eukaryota</taxon>
        <taxon>Fungi</taxon>
        <taxon>Dikarya</taxon>
        <taxon>Ascomycota</taxon>
        <taxon>Pezizomycotina</taxon>
        <taxon>Dothideomycetes</taxon>
        <taxon>Pleosporomycetidae</taxon>
        <taxon>Pleosporales</taxon>
        <taxon>Pleomassariaceae</taxon>
        <taxon>Pleomassaria</taxon>
    </lineage>
</organism>
<gene>
    <name evidence="7" type="ORF">K504DRAFT_484446</name>
</gene>
<dbReference type="EMBL" id="MU005778">
    <property type="protein sequence ID" value="KAF2705574.1"/>
    <property type="molecule type" value="Genomic_DNA"/>
</dbReference>
<keyword evidence="4" id="KW-0521">NADP</keyword>
<dbReference type="Pfam" id="PF00743">
    <property type="entry name" value="FMO-like"/>
    <property type="match status" value="2"/>
</dbReference>
<dbReference type="Pfam" id="PF13450">
    <property type="entry name" value="NAD_binding_8"/>
    <property type="match status" value="1"/>
</dbReference>
<reference evidence="7" key="1">
    <citation type="journal article" date="2020" name="Stud. Mycol.">
        <title>101 Dothideomycetes genomes: a test case for predicting lifestyles and emergence of pathogens.</title>
        <authorList>
            <person name="Haridas S."/>
            <person name="Albert R."/>
            <person name="Binder M."/>
            <person name="Bloem J."/>
            <person name="Labutti K."/>
            <person name="Salamov A."/>
            <person name="Andreopoulos B."/>
            <person name="Baker S."/>
            <person name="Barry K."/>
            <person name="Bills G."/>
            <person name="Bluhm B."/>
            <person name="Cannon C."/>
            <person name="Castanera R."/>
            <person name="Culley D."/>
            <person name="Daum C."/>
            <person name="Ezra D."/>
            <person name="Gonzalez J."/>
            <person name="Henrissat B."/>
            <person name="Kuo A."/>
            <person name="Liang C."/>
            <person name="Lipzen A."/>
            <person name="Lutzoni F."/>
            <person name="Magnuson J."/>
            <person name="Mondo S."/>
            <person name="Nolan M."/>
            <person name="Ohm R."/>
            <person name="Pangilinan J."/>
            <person name="Park H.-J."/>
            <person name="Ramirez L."/>
            <person name="Alfaro M."/>
            <person name="Sun H."/>
            <person name="Tritt A."/>
            <person name="Yoshinaga Y."/>
            <person name="Zwiers L.-H."/>
            <person name="Turgeon B."/>
            <person name="Goodwin S."/>
            <person name="Spatafora J."/>
            <person name="Crous P."/>
            <person name="Grigoriev I."/>
        </authorList>
    </citation>
    <scope>NUCLEOTIDE SEQUENCE</scope>
    <source>
        <strain evidence="7">CBS 279.74</strain>
    </source>
</reference>
<keyword evidence="2" id="KW-0285">Flavoprotein</keyword>
<evidence type="ECO:0000256" key="2">
    <source>
        <dbReference type="ARBA" id="ARBA00022630"/>
    </source>
</evidence>
<proteinExistence type="inferred from homology"/>
<feature type="compositionally biased region" description="Polar residues" evidence="6">
    <location>
        <begin position="59"/>
        <end position="78"/>
    </location>
</feature>
<dbReference type="Proteomes" id="UP000799428">
    <property type="component" value="Unassembled WGS sequence"/>
</dbReference>
<dbReference type="InterPro" id="IPR020946">
    <property type="entry name" value="Flavin_mOase-like"/>
</dbReference>
<dbReference type="InterPro" id="IPR000960">
    <property type="entry name" value="Flavin_mOase"/>
</dbReference>
<evidence type="ECO:0000256" key="3">
    <source>
        <dbReference type="ARBA" id="ARBA00022827"/>
    </source>
</evidence>